<evidence type="ECO:0000313" key="5">
    <source>
        <dbReference type="EMBL" id="MBC3864188.1"/>
    </source>
</evidence>
<evidence type="ECO:0000256" key="3">
    <source>
        <dbReference type="ARBA" id="ARBA00022679"/>
    </source>
</evidence>
<dbReference type="InterPro" id="IPR006446">
    <property type="entry name" value="RhaTrfase"/>
</dbReference>
<organism evidence="5 6">
    <name type="scientific">Undibacterium jejuense</name>
    <dbReference type="NCBI Taxonomy" id="1344949"/>
    <lineage>
        <taxon>Bacteria</taxon>
        <taxon>Pseudomonadati</taxon>
        <taxon>Pseudomonadota</taxon>
        <taxon>Betaproteobacteria</taxon>
        <taxon>Burkholderiales</taxon>
        <taxon>Oxalobacteraceae</taxon>
        <taxon>Undibacterium</taxon>
    </lineage>
</organism>
<sequence length="314" mass="34804">MKNLQENILSSDLKKVVVISIIVTYNPSLEGISRVFLSLGGQVDQVFVVDNGSQNSQEVHQMVSRVTNARFFSLAKNFGIAHAQNVGIRAAHDLGATHVLTLDQDSVPSPDMVNKLLSVYTENIGSDKHIAAVGPLLRDETTGISLPFFSFSDGRKKRISPVVGTGNFDVGFLVSSGSLISMDSLVEVGLMQEQLFISYVDVEWGLRARSFGYQILGCCSTYMTHNLGERRLKIGRWLIPMHSPLRHFYLMRSGIYMQKLEHIPASFKRGDVIQLLRSFVLFSICGLPRLNEFLCMAKGVISGIKLKLVTAPRL</sequence>
<feature type="domain" description="Glycosyltransferase 2-like" evidence="4">
    <location>
        <begin position="21"/>
        <end position="122"/>
    </location>
</feature>
<reference evidence="5" key="1">
    <citation type="submission" date="2020-08" db="EMBL/GenBank/DDBJ databases">
        <title>Novel species isolated from subtropical streams in China.</title>
        <authorList>
            <person name="Lu H."/>
        </authorList>
    </citation>
    <scope>NUCLEOTIDE SEQUENCE</scope>
    <source>
        <strain evidence="5">KACC 12607</strain>
    </source>
</reference>
<evidence type="ECO:0000256" key="1">
    <source>
        <dbReference type="ARBA" id="ARBA00006739"/>
    </source>
</evidence>
<proteinExistence type="inferred from homology"/>
<dbReference type="Pfam" id="PF00535">
    <property type="entry name" value="Glycos_transf_2"/>
    <property type="match status" value="1"/>
</dbReference>
<dbReference type="CDD" id="cd02526">
    <property type="entry name" value="GT2_RfbF_like"/>
    <property type="match status" value="1"/>
</dbReference>
<dbReference type="Proteomes" id="UP000634011">
    <property type="component" value="Unassembled WGS sequence"/>
</dbReference>
<evidence type="ECO:0000256" key="2">
    <source>
        <dbReference type="ARBA" id="ARBA00022676"/>
    </source>
</evidence>
<keyword evidence="3" id="KW-0808">Transferase</keyword>
<dbReference type="InterPro" id="IPR001173">
    <property type="entry name" value="Glyco_trans_2-like"/>
</dbReference>
<dbReference type="PANTHER" id="PTHR43179:SF12">
    <property type="entry name" value="GALACTOFURANOSYLTRANSFERASE GLFT2"/>
    <property type="match status" value="1"/>
</dbReference>
<dbReference type="GO" id="GO:0016757">
    <property type="term" value="F:glycosyltransferase activity"/>
    <property type="evidence" value="ECO:0007669"/>
    <property type="project" value="UniProtKB-KW"/>
</dbReference>
<accession>A0A923HT11</accession>
<protein>
    <submittedName>
        <fullName evidence="5">Glycosyltransferase family 2 protein</fullName>
    </submittedName>
</protein>
<comment type="caution">
    <text evidence="5">The sequence shown here is derived from an EMBL/GenBank/DDBJ whole genome shotgun (WGS) entry which is preliminary data.</text>
</comment>
<name>A0A923HT11_9BURK</name>
<dbReference type="RefSeq" id="WP_186914131.1">
    <property type="nucleotide sequence ID" value="NZ_JACOFV010000024.1"/>
</dbReference>
<evidence type="ECO:0000313" key="6">
    <source>
        <dbReference type="Proteomes" id="UP000634011"/>
    </source>
</evidence>
<evidence type="ECO:0000259" key="4">
    <source>
        <dbReference type="Pfam" id="PF00535"/>
    </source>
</evidence>
<dbReference type="InterPro" id="IPR029044">
    <property type="entry name" value="Nucleotide-diphossugar_trans"/>
</dbReference>
<gene>
    <name evidence="5" type="ORF">H8K32_18960</name>
</gene>
<dbReference type="AlphaFoldDB" id="A0A923HT11"/>
<dbReference type="EMBL" id="JACOFV010000024">
    <property type="protein sequence ID" value="MBC3864188.1"/>
    <property type="molecule type" value="Genomic_DNA"/>
</dbReference>
<dbReference type="NCBIfam" id="TIGR01556">
    <property type="entry name" value="rhamnosyltran"/>
    <property type="match status" value="1"/>
</dbReference>
<keyword evidence="2" id="KW-0328">Glycosyltransferase</keyword>
<comment type="similarity">
    <text evidence="1">Belongs to the glycosyltransferase 2 family.</text>
</comment>
<dbReference type="SUPFAM" id="SSF53448">
    <property type="entry name" value="Nucleotide-diphospho-sugar transferases"/>
    <property type="match status" value="1"/>
</dbReference>
<keyword evidence="6" id="KW-1185">Reference proteome</keyword>
<dbReference type="PANTHER" id="PTHR43179">
    <property type="entry name" value="RHAMNOSYLTRANSFERASE WBBL"/>
    <property type="match status" value="1"/>
</dbReference>
<dbReference type="Gene3D" id="3.90.550.10">
    <property type="entry name" value="Spore Coat Polysaccharide Biosynthesis Protein SpsA, Chain A"/>
    <property type="match status" value="1"/>
</dbReference>